<protein>
    <submittedName>
        <fullName evidence="2">Uncharacterized protein</fullName>
    </submittedName>
</protein>
<accession>A0ABR4B8E3</accession>
<gene>
    <name evidence="2" type="ORF">ABVK25_006007</name>
</gene>
<dbReference type="EMBL" id="JBHFEH010000019">
    <property type="protein sequence ID" value="KAL2053703.1"/>
    <property type="molecule type" value="Genomic_DNA"/>
</dbReference>
<keyword evidence="3" id="KW-1185">Reference proteome</keyword>
<name>A0ABR4B8E3_9LECA</name>
<organism evidence="2 3">
    <name type="scientific">Lepraria finkii</name>
    <dbReference type="NCBI Taxonomy" id="1340010"/>
    <lineage>
        <taxon>Eukaryota</taxon>
        <taxon>Fungi</taxon>
        <taxon>Dikarya</taxon>
        <taxon>Ascomycota</taxon>
        <taxon>Pezizomycotina</taxon>
        <taxon>Lecanoromycetes</taxon>
        <taxon>OSLEUM clade</taxon>
        <taxon>Lecanoromycetidae</taxon>
        <taxon>Lecanorales</taxon>
        <taxon>Lecanorineae</taxon>
        <taxon>Stereocaulaceae</taxon>
        <taxon>Lepraria</taxon>
    </lineage>
</organism>
<dbReference type="Proteomes" id="UP001590951">
    <property type="component" value="Unassembled WGS sequence"/>
</dbReference>
<comment type="caution">
    <text evidence="2">The sequence shown here is derived from an EMBL/GenBank/DDBJ whole genome shotgun (WGS) entry which is preliminary data.</text>
</comment>
<reference evidence="2 3" key="1">
    <citation type="submission" date="2024-09" db="EMBL/GenBank/DDBJ databases">
        <title>Rethinking Asexuality: The Enigmatic Case of Functional Sexual Genes in Lepraria (Stereocaulaceae).</title>
        <authorList>
            <person name="Doellman M."/>
            <person name="Sun Y."/>
            <person name="Barcenas-Pena A."/>
            <person name="Lumbsch H.T."/>
            <person name="Grewe F."/>
        </authorList>
    </citation>
    <scope>NUCLEOTIDE SEQUENCE [LARGE SCALE GENOMIC DNA]</scope>
    <source>
        <strain evidence="2 3">Grewe 0041</strain>
    </source>
</reference>
<feature type="region of interest" description="Disordered" evidence="1">
    <location>
        <begin position="38"/>
        <end position="65"/>
    </location>
</feature>
<evidence type="ECO:0000313" key="2">
    <source>
        <dbReference type="EMBL" id="KAL2053703.1"/>
    </source>
</evidence>
<feature type="compositionally biased region" description="Low complexity" evidence="1">
    <location>
        <begin position="38"/>
        <end position="47"/>
    </location>
</feature>
<sequence length="96" mass="10304">MALYASTFRFERSTAKELQSLLNDETLNHVEIEASSSLLPLSSSGPSPGQGPLGQTGFGHNPYPGAFTQLGHDPAIGYESKHVAASYHLKPCREFG</sequence>
<evidence type="ECO:0000256" key="1">
    <source>
        <dbReference type="SAM" id="MobiDB-lite"/>
    </source>
</evidence>
<evidence type="ECO:0000313" key="3">
    <source>
        <dbReference type="Proteomes" id="UP001590951"/>
    </source>
</evidence>
<proteinExistence type="predicted"/>